<dbReference type="InterPro" id="IPR001005">
    <property type="entry name" value="SANT/Myb"/>
</dbReference>
<feature type="compositionally biased region" description="Polar residues" evidence="1">
    <location>
        <begin position="143"/>
        <end position="159"/>
    </location>
</feature>
<organism evidence="2 3">
    <name type="scientific">Quillaja saponaria</name>
    <name type="common">Soap bark tree</name>
    <dbReference type="NCBI Taxonomy" id="32244"/>
    <lineage>
        <taxon>Eukaryota</taxon>
        <taxon>Viridiplantae</taxon>
        <taxon>Streptophyta</taxon>
        <taxon>Embryophyta</taxon>
        <taxon>Tracheophyta</taxon>
        <taxon>Spermatophyta</taxon>
        <taxon>Magnoliopsida</taxon>
        <taxon>eudicotyledons</taxon>
        <taxon>Gunneridae</taxon>
        <taxon>Pentapetalae</taxon>
        <taxon>rosids</taxon>
        <taxon>fabids</taxon>
        <taxon>Fabales</taxon>
        <taxon>Quillajaceae</taxon>
        <taxon>Quillaja</taxon>
    </lineage>
</organism>
<dbReference type="SUPFAM" id="SSF46689">
    <property type="entry name" value="Homeodomain-like"/>
    <property type="match status" value="1"/>
</dbReference>
<dbReference type="EMBL" id="JARAOO010000014">
    <property type="protein sequence ID" value="KAJ7943804.1"/>
    <property type="molecule type" value="Genomic_DNA"/>
</dbReference>
<dbReference type="AlphaFoldDB" id="A0AAD7KQG5"/>
<feature type="region of interest" description="Disordered" evidence="1">
    <location>
        <begin position="135"/>
        <end position="159"/>
    </location>
</feature>
<dbReference type="Proteomes" id="UP001163823">
    <property type="component" value="Chromosome 14"/>
</dbReference>
<keyword evidence="2" id="KW-0371">Homeobox</keyword>
<evidence type="ECO:0000256" key="1">
    <source>
        <dbReference type="SAM" id="MobiDB-lite"/>
    </source>
</evidence>
<feature type="region of interest" description="Disordered" evidence="1">
    <location>
        <begin position="84"/>
        <end position="110"/>
    </location>
</feature>
<keyword evidence="3" id="KW-1185">Reference proteome</keyword>
<feature type="compositionally biased region" description="Basic and acidic residues" evidence="1">
    <location>
        <begin position="253"/>
        <end position="266"/>
    </location>
</feature>
<feature type="region of interest" description="Disordered" evidence="1">
    <location>
        <begin position="544"/>
        <end position="566"/>
    </location>
</feature>
<feature type="region of interest" description="Disordered" evidence="1">
    <location>
        <begin position="191"/>
        <end position="279"/>
    </location>
</feature>
<gene>
    <name evidence="2" type="ORF">O6P43_033304</name>
</gene>
<keyword evidence="2" id="KW-0238">DNA-binding</keyword>
<comment type="caution">
    <text evidence="2">The sequence shown here is derived from an EMBL/GenBank/DDBJ whole genome shotgun (WGS) entry which is preliminary data.</text>
</comment>
<feature type="region of interest" description="Disordered" evidence="1">
    <location>
        <begin position="324"/>
        <end position="348"/>
    </location>
</feature>
<dbReference type="CDD" id="cd00167">
    <property type="entry name" value="SANT"/>
    <property type="match status" value="1"/>
</dbReference>
<protein>
    <submittedName>
        <fullName evidence="2">Homeodomain-like superfamily protein</fullName>
    </submittedName>
</protein>
<feature type="compositionally biased region" description="Acidic residues" evidence="1">
    <location>
        <begin position="549"/>
        <end position="566"/>
    </location>
</feature>
<feature type="region of interest" description="Disordered" evidence="1">
    <location>
        <begin position="27"/>
        <end position="59"/>
    </location>
</feature>
<evidence type="ECO:0000313" key="2">
    <source>
        <dbReference type="EMBL" id="KAJ7943804.1"/>
    </source>
</evidence>
<accession>A0AAD7KQG5</accession>
<reference evidence="2" key="1">
    <citation type="journal article" date="2023" name="Science">
        <title>Elucidation of the pathway for biosynthesis of saponin adjuvants from the soapbark tree.</title>
        <authorList>
            <person name="Reed J."/>
            <person name="Orme A."/>
            <person name="El-Demerdash A."/>
            <person name="Owen C."/>
            <person name="Martin L.B.B."/>
            <person name="Misra R.C."/>
            <person name="Kikuchi S."/>
            <person name="Rejzek M."/>
            <person name="Martin A.C."/>
            <person name="Harkess A."/>
            <person name="Leebens-Mack J."/>
            <person name="Louveau T."/>
            <person name="Stephenson M.J."/>
            <person name="Osbourn A."/>
        </authorList>
    </citation>
    <scope>NUCLEOTIDE SEQUENCE</scope>
    <source>
        <strain evidence="2">S10</strain>
    </source>
</reference>
<dbReference type="InterPro" id="IPR009057">
    <property type="entry name" value="Homeodomain-like_sf"/>
</dbReference>
<evidence type="ECO:0000313" key="3">
    <source>
        <dbReference type="Proteomes" id="UP001163823"/>
    </source>
</evidence>
<proteinExistence type="predicted"/>
<dbReference type="GO" id="GO:0003677">
    <property type="term" value="F:DNA binding"/>
    <property type="evidence" value="ECO:0007669"/>
    <property type="project" value="UniProtKB-KW"/>
</dbReference>
<dbReference type="Gene3D" id="1.10.10.60">
    <property type="entry name" value="Homeodomain-like"/>
    <property type="match status" value="1"/>
</dbReference>
<dbReference type="KEGG" id="qsa:O6P43_033304"/>
<sequence length="566" mass="63881">MPRRNSMVHIDQSVTLRRSTRLLNQIKTSKAQPPWTPQGPEYPKSFNSRSRKNRVCKPDSSISSVKGVFVKPVDKDSTIKISKKTSVSHSGSRNFTGGSTGLRKSPRLNNGVDSYCSLRRSSRICSQKDIGDKHKIRIDTSGKPDNNSGNFANLSSCSTKSSRLKNGAERFQCLRRSQRISSKQNIVVYLDGNDSSSESSENTECDSDDPTERANTGVGRTNKVDVNLSQKSEKERKTMPRKGSAPEAFTEGEEARNDGRESEENRIKRKRKRGEDAGKKIQGWTVEQERALQRAYFATKPTPHFWKKVSKLVPGKSAHDCFDKVHSDHLTPPQPQPRSRAKKMKSSPLKQFSLSASKLLKPTEKKARSSFVKMKSYLRLKSVRELIKSHHKLDQDHQADLFYLLEPNMDISCTASQPSVLSTPDQLQEKQGLLQKCSERSSLSHKKPLSRFSSSCETDLVSPPVLKQVKNRVLHEKYIDQLHSREARRKAASVRVEMSTAREKDRQESNDLKSNVVRAAKIALVSEARDTINKFQQSQANFMSNSYNYDDDENDVGVESGEFESQ</sequence>
<name>A0AAD7KQG5_QUISA</name>